<dbReference type="Proteomes" id="UP000271705">
    <property type="component" value="Unassembled WGS sequence"/>
</dbReference>
<evidence type="ECO:0000256" key="2">
    <source>
        <dbReference type="ARBA" id="ARBA00023015"/>
    </source>
</evidence>
<dbReference type="PANTHER" id="PTHR30537:SF31">
    <property type="entry name" value="TRANSCRIPTIONAL REGULATOR, LYSR FAMILY"/>
    <property type="match status" value="1"/>
</dbReference>
<dbReference type="GO" id="GO:0003700">
    <property type="term" value="F:DNA-binding transcription factor activity"/>
    <property type="evidence" value="ECO:0007669"/>
    <property type="project" value="InterPro"/>
</dbReference>
<proteinExistence type="inferred from homology"/>
<dbReference type="NCBIfam" id="NF011573">
    <property type="entry name" value="PRK14997.1"/>
    <property type="match status" value="1"/>
</dbReference>
<dbReference type="Gene3D" id="1.10.10.10">
    <property type="entry name" value="Winged helix-like DNA-binding domain superfamily/Winged helix DNA-binding domain"/>
    <property type="match status" value="1"/>
</dbReference>
<keyword evidence="4" id="KW-0804">Transcription</keyword>
<reference evidence="6 7" key="1">
    <citation type="submission" date="2018-12" db="EMBL/GenBank/DDBJ databases">
        <authorList>
            <person name="Kartti S."/>
            <person name="Manni A."/>
            <person name="Chemao El Fihri M.W."/>
            <person name="Laamarti M."/>
            <person name="Temsamani L."/>
            <person name="El Jamali J.E."/>
            <person name="Ouadghiri M."/>
            <person name="Ibrahimi A."/>
            <person name="Filati-Maltouf A."/>
        </authorList>
    </citation>
    <scope>NUCLEOTIDE SEQUENCE [LARGE SCALE GENOMIC DNA]</scope>
    <source>
        <strain evidence="6 7">MDMC339</strain>
    </source>
</reference>
<comment type="similarity">
    <text evidence="1">Belongs to the LysR transcriptional regulatory family.</text>
</comment>
<name>A0A431UDQ5_STEMA</name>
<dbReference type="EMBL" id="RXLZ01000045">
    <property type="protein sequence ID" value="RTQ87610.1"/>
    <property type="molecule type" value="Genomic_DNA"/>
</dbReference>
<comment type="caution">
    <text evidence="6">The sequence shown here is derived from an EMBL/GenBank/DDBJ whole genome shotgun (WGS) entry which is preliminary data.</text>
</comment>
<dbReference type="PROSITE" id="PS50931">
    <property type="entry name" value="HTH_LYSR"/>
    <property type="match status" value="1"/>
</dbReference>
<evidence type="ECO:0000256" key="4">
    <source>
        <dbReference type="ARBA" id="ARBA00023163"/>
    </source>
</evidence>
<dbReference type="CDD" id="cd08473">
    <property type="entry name" value="PBP2_CrgA_like_4"/>
    <property type="match status" value="1"/>
</dbReference>
<feature type="domain" description="HTH lysR-type" evidence="5">
    <location>
        <begin position="3"/>
        <end position="60"/>
    </location>
</feature>
<dbReference type="Pfam" id="PF03466">
    <property type="entry name" value="LysR_substrate"/>
    <property type="match status" value="1"/>
</dbReference>
<organism evidence="6 7">
    <name type="scientific">Stenotrophomonas maltophilia</name>
    <name type="common">Pseudomonas maltophilia</name>
    <name type="synonym">Xanthomonas maltophilia</name>
    <dbReference type="NCBI Taxonomy" id="40324"/>
    <lineage>
        <taxon>Bacteria</taxon>
        <taxon>Pseudomonadati</taxon>
        <taxon>Pseudomonadota</taxon>
        <taxon>Gammaproteobacteria</taxon>
        <taxon>Lysobacterales</taxon>
        <taxon>Lysobacteraceae</taxon>
        <taxon>Stenotrophomonas</taxon>
        <taxon>Stenotrophomonas maltophilia group</taxon>
    </lineage>
</organism>
<gene>
    <name evidence="6" type="ORF">EKL94_15225</name>
</gene>
<evidence type="ECO:0000313" key="6">
    <source>
        <dbReference type="EMBL" id="RTQ87610.1"/>
    </source>
</evidence>
<dbReference type="GO" id="GO:0006351">
    <property type="term" value="P:DNA-templated transcription"/>
    <property type="evidence" value="ECO:0007669"/>
    <property type="project" value="TreeGrafter"/>
</dbReference>
<keyword evidence="3" id="KW-0238">DNA-binding</keyword>
<evidence type="ECO:0000256" key="1">
    <source>
        <dbReference type="ARBA" id="ARBA00009437"/>
    </source>
</evidence>
<protein>
    <submittedName>
        <fullName evidence="6">LysR family transcriptional regulator</fullName>
    </submittedName>
</protein>
<evidence type="ECO:0000256" key="3">
    <source>
        <dbReference type="ARBA" id="ARBA00023125"/>
    </source>
</evidence>
<evidence type="ECO:0000313" key="7">
    <source>
        <dbReference type="Proteomes" id="UP000271705"/>
    </source>
</evidence>
<dbReference type="GO" id="GO:0043565">
    <property type="term" value="F:sequence-specific DNA binding"/>
    <property type="evidence" value="ECO:0007669"/>
    <property type="project" value="TreeGrafter"/>
</dbReference>
<dbReference type="SUPFAM" id="SSF53850">
    <property type="entry name" value="Periplasmic binding protein-like II"/>
    <property type="match status" value="1"/>
</dbReference>
<dbReference type="Pfam" id="PF00126">
    <property type="entry name" value="HTH_1"/>
    <property type="match status" value="1"/>
</dbReference>
<evidence type="ECO:0000259" key="5">
    <source>
        <dbReference type="PROSITE" id="PS50931"/>
    </source>
</evidence>
<accession>A0A431UDQ5</accession>
<dbReference type="InterPro" id="IPR000847">
    <property type="entry name" value="LysR_HTH_N"/>
</dbReference>
<dbReference type="FunFam" id="1.10.10.10:FF:000001">
    <property type="entry name" value="LysR family transcriptional regulator"/>
    <property type="match status" value="1"/>
</dbReference>
<dbReference type="InterPro" id="IPR005119">
    <property type="entry name" value="LysR_subst-bd"/>
</dbReference>
<dbReference type="Gene3D" id="3.40.190.290">
    <property type="match status" value="1"/>
</dbReference>
<sequence length="318" mass="35614">MLLDLNDLQYFVLVVDHGGFSQAGRALGIPKSNLSRRISLLEQRLGVRLIVRNTRHFRVTDIGHTYYSHCRAMLVEAEAAEEAIEVIRAEPRGVVRITCPVTLLEERVGDMVTDFMALHPLIEVHLESTDRRVDVVGEGIDVALRVRPPRLEDSELAIRVLSGRSQCLVASPALLEHWQAPREPMELGRLPSLHHGAPQQDYAWTLFGPDGARIDVPHQPRLVTRGMPMLRSAAVAGIGVVQMPTKWVHAHLDRGELIQLLPEWTPRREIIHAVFPSRRGLLPSVRALIDFLALRFKDEGLEAPADAVPGEEFPDHPD</sequence>
<dbReference type="InterPro" id="IPR058163">
    <property type="entry name" value="LysR-type_TF_proteobact-type"/>
</dbReference>
<dbReference type="PANTHER" id="PTHR30537">
    <property type="entry name" value="HTH-TYPE TRANSCRIPTIONAL REGULATOR"/>
    <property type="match status" value="1"/>
</dbReference>
<dbReference type="RefSeq" id="WP_126929717.1">
    <property type="nucleotide sequence ID" value="NZ_RXLZ01000045.1"/>
</dbReference>
<dbReference type="AlphaFoldDB" id="A0A431UDQ5"/>
<keyword evidence="2" id="KW-0805">Transcription regulation</keyword>
<dbReference type="InterPro" id="IPR036388">
    <property type="entry name" value="WH-like_DNA-bd_sf"/>
</dbReference>
<dbReference type="SUPFAM" id="SSF46785">
    <property type="entry name" value="Winged helix' DNA-binding domain"/>
    <property type="match status" value="1"/>
</dbReference>
<dbReference type="InterPro" id="IPR036390">
    <property type="entry name" value="WH_DNA-bd_sf"/>
</dbReference>